<evidence type="ECO:0000313" key="2">
    <source>
        <dbReference type="EMBL" id="KAK6789308.1"/>
    </source>
</evidence>
<organism evidence="2 3">
    <name type="scientific">Solanum bulbocastanum</name>
    <name type="common">Wild potato</name>
    <dbReference type="NCBI Taxonomy" id="147425"/>
    <lineage>
        <taxon>Eukaryota</taxon>
        <taxon>Viridiplantae</taxon>
        <taxon>Streptophyta</taxon>
        <taxon>Embryophyta</taxon>
        <taxon>Tracheophyta</taxon>
        <taxon>Spermatophyta</taxon>
        <taxon>Magnoliopsida</taxon>
        <taxon>eudicotyledons</taxon>
        <taxon>Gunneridae</taxon>
        <taxon>Pentapetalae</taxon>
        <taxon>asterids</taxon>
        <taxon>lamiids</taxon>
        <taxon>Solanales</taxon>
        <taxon>Solanaceae</taxon>
        <taxon>Solanoideae</taxon>
        <taxon>Solaneae</taxon>
        <taxon>Solanum</taxon>
    </lineage>
</organism>
<evidence type="ECO:0000259" key="1">
    <source>
        <dbReference type="Pfam" id="PF00646"/>
    </source>
</evidence>
<dbReference type="SUPFAM" id="SSF81383">
    <property type="entry name" value="F-box domain"/>
    <property type="match status" value="1"/>
</dbReference>
<dbReference type="EMBL" id="JBANQN010000005">
    <property type="protein sequence ID" value="KAK6789308.1"/>
    <property type="molecule type" value="Genomic_DNA"/>
</dbReference>
<sequence>MASSNYINSAEAIERSDDLVLKILVLLQPKPLFKFKLVSKHWRSLISDPYISSSNFPECTHCPEVRLVISGSM</sequence>
<dbReference type="Pfam" id="PF00646">
    <property type="entry name" value="F-box"/>
    <property type="match status" value="1"/>
</dbReference>
<proteinExistence type="predicted"/>
<protein>
    <recommendedName>
        <fullName evidence="1">F-box domain-containing protein</fullName>
    </recommendedName>
</protein>
<gene>
    <name evidence="2" type="ORF">RDI58_013107</name>
</gene>
<evidence type="ECO:0000313" key="3">
    <source>
        <dbReference type="Proteomes" id="UP001371456"/>
    </source>
</evidence>
<feature type="domain" description="F-box" evidence="1">
    <location>
        <begin position="17"/>
        <end position="51"/>
    </location>
</feature>
<reference evidence="2 3" key="1">
    <citation type="submission" date="2024-02" db="EMBL/GenBank/DDBJ databases">
        <title>de novo genome assembly of Solanum bulbocastanum strain 11H21.</title>
        <authorList>
            <person name="Hosaka A.J."/>
        </authorList>
    </citation>
    <scope>NUCLEOTIDE SEQUENCE [LARGE SCALE GENOMIC DNA]</scope>
    <source>
        <tissue evidence="2">Young leaves</tissue>
    </source>
</reference>
<dbReference type="InterPro" id="IPR036047">
    <property type="entry name" value="F-box-like_dom_sf"/>
</dbReference>
<accession>A0AAN8TR14</accession>
<dbReference type="InterPro" id="IPR001810">
    <property type="entry name" value="F-box_dom"/>
</dbReference>
<name>A0AAN8TR14_SOLBU</name>
<comment type="caution">
    <text evidence="2">The sequence shown here is derived from an EMBL/GenBank/DDBJ whole genome shotgun (WGS) entry which is preliminary data.</text>
</comment>
<dbReference type="Gene3D" id="1.20.1280.50">
    <property type="match status" value="1"/>
</dbReference>
<dbReference type="AlphaFoldDB" id="A0AAN8TR14"/>
<dbReference type="Proteomes" id="UP001371456">
    <property type="component" value="Unassembled WGS sequence"/>
</dbReference>
<keyword evidence="3" id="KW-1185">Reference proteome</keyword>